<evidence type="ECO:0000313" key="2">
    <source>
        <dbReference type="Proteomes" id="UP000192276"/>
    </source>
</evidence>
<protein>
    <submittedName>
        <fullName evidence="1">Uncharacterized protein</fullName>
    </submittedName>
</protein>
<accession>A0A1V9EGZ2</accession>
<reference evidence="2" key="1">
    <citation type="submission" date="2016-04" db="EMBL/GenBank/DDBJ databases">
        <authorList>
            <person name="Chen L."/>
            <person name="Zhuang W."/>
            <person name="Wang G."/>
        </authorList>
    </citation>
    <scope>NUCLEOTIDE SEQUENCE [LARGE SCALE GENOMIC DNA]</scope>
    <source>
        <strain evidence="2">208</strain>
    </source>
</reference>
<dbReference type="STRING" id="550983.A4R26_32300"/>
<gene>
    <name evidence="1" type="ORF">A4R26_32300</name>
</gene>
<sequence>MMKVFQYPKYLSMKTKVVPLKKKGSTKQNDSGRLSLDSCRDILNRKERKFTDEQVIRIRDYLYTLAGIAIQEYERQEQKNCQVVDLTEFKKSKNEESHYLRTG</sequence>
<dbReference type="AlphaFoldDB" id="A0A1V9EGZ2"/>
<evidence type="ECO:0000313" key="1">
    <source>
        <dbReference type="EMBL" id="OQP45418.1"/>
    </source>
</evidence>
<dbReference type="Proteomes" id="UP000192276">
    <property type="component" value="Unassembled WGS sequence"/>
</dbReference>
<proteinExistence type="predicted"/>
<comment type="caution">
    <text evidence="1">The sequence shown here is derived from an EMBL/GenBank/DDBJ whole genome shotgun (WGS) entry which is preliminary data.</text>
</comment>
<dbReference type="EMBL" id="LWBP01000255">
    <property type="protein sequence ID" value="OQP45418.1"/>
    <property type="molecule type" value="Genomic_DNA"/>
</dbReference>
<keyword evidence="2" id="KW-1185">Reference proteome</keyword>
<organism evidence="1 2">
    <name type="scientific">Niastella populi</name>
    <dbReference type="NCBI Taxonomy" id="550983"/>
    <lineage>
        <taxon>Bacteria</taxon>
        <taxon>Pseudomonadati</taxon>
        <taxon>Bacteroidota</taxon>
        <taxon>Chitinophagia</taxon>
        <taxon>Chitinophagales</taxon>
        <taxon>Chitinophagaceae</taxon>
        <taxon>Niastella</taxon>
    </lineage>
</organism>
<name>A0A1V9EGZ2_9BACT</name>